<feature type="domain" description="DUF4296" evidence="2">
    <location>
        <begin position="30"/>
        <end position="110"/>
    </location>
</feature>
<accession>A0ABR4XKM5</accession>
<evidence type="ECO:0000256" key="1">
    <source>
        <dbReference type="SAM" id="MobiDB-lite"/>
    </source>
</evidence>
<dbReference type="InterPro" id="IPR025381">
    <property type="entry name" value="DUF4296"/>
</dbReference>
<evidence type="ECO:0000313" key="3">
    <source>
        <dbReference type="EMBL" id="KGN92208.1"/>
    </source>
</evidence>
<dbReference type="Pfam" id="PF14129">
    <property type="entry name" value="DUF4296"/>
    <property type="match status" value="1"/>
</dbReference>
<organism evidence="3 4">
    <name type="scientific">Porphyromonas canoris</name>
    <dbReference type="NCBI Taxonomy" id="36875"/>
    <lineage>
        <taxon>Bacteria</taxon>
        <taxon>Pseudomonadati</taxon>
        <taxon>Bacteroidota</taxon>
        <taxon>Bacteroidia</taxon>
        <taxon>Bacteroidales</taxon>
        <taxon>Porphyromonadaceae</taxon>
        <taxon>Porphyromonas</taxon>
    </lineage>
</organism>
<gene>
    <name evidence="3" type="ORF">HQ43_09320</name>
</gene>
<reference evidence="3 4" key="1">
    <citation type="submission" date="2014-08" db="EMBL/GenBank/DDBJ databases">
        <title>Porphyromonas canoris strain:OH2762 Genome sequencing.</title>
        <authorList>
            <person name="Wallis C."/>
            <person name="Deusch O."/>
            <person name="O'Flynn C."/>
            <person name="Davis I."/>
            <person name="Jospin G."/>
            <person name="Darling A.E."/>
            <person name="Coil D.A."/>
            <person name="Alexiev A."/>
            <person name="Horsfall A."/>
            <person name="Kirkwood N."/>
            <person name="Harris S."/>
            <person name="Eisen J.A."/>
        </authorList>
    </citation>
    <scope>NUCLEOTIDE SEQUENCE [LARGE SCALE GENOMIC DNA]</scope>
    <source>
        <strain evidence="4">COT-108 OH2762</strain>
    </source>
</reference>
<proteinExistence type="predicted"/>
<dbReference type="RefSeq" id="WP_036792341.1">
    <property type="nucleotide sequence ID" value="NZ_JQZV01000013.1"/>
</dbReference>
<keyword evidence="4" id="KW-1185">Reference proteome</keyword>
<dbReference type="EMBL" id="JQZV01000013">
    <property type="protein sequence ID" value="KGN92208.1"/>
    <property type="molecule type" value="Genomic_DNA"/>
</dbReference>
<feature type="compositionally biased region" description="Polar residues" evidence="1">
    <location>
        <begin position="277"/>
        <end position="290"/>
    </location>
</feature>
<evidence type="ECO:0000259" key="2">
    <source>
        <dbReference type="Pfam" id="PF14129"/>
    </source>
</evidence>
<feature type="region of interest" description="Disordered" evidence="1">
    <location>
        <begin position="275"/>
        <end position="307"/>
    </location>
</feature>
<dbReference type="Proteomes" id="UP000030101">
    <property type="component" value="Unassembled WGS sequence"/>
</dbReference>
<sequence length="307" mass="35594">MKTLLRRRYNTIILSVFLCSILIFGCRTRPKYVLNSDEFYAVSKDIFIAEQILRSESVEDSVKVLYYQSIFDKHNLTQAQYDSSLVWYAKNVNLLNPIYDKIANELAAEEALLKVIKQDSLHVLDRLAPKIDDLWTHARQFEVPTSHSIFRRLFFFNSFPKGADNEGLRFSFNVITPSNEERSDSLRVVWLIFSEKRKGVRIDTLYNHPSGQYRIDIPYDSTLFNNATRLIGLFHWDGVKSLQRKALRSFIDSIRFYHFKEENLTDTLNISEDKNGSLDTIPTADTSTDSIPKESEIKDSIPGSKEL</sequence>
<comment type="caution">
    <text evidence="3">The sequence shown here is derived from an EMBL/GenBank/DDBJ whole genome shotgun (WGS) entry which is preliminary data.</text>
</comment>
<feature type="compositionally biased region" description="Basic and acidic residues" evidence="1">
    <location>
        <begin position="291"/>
        <end position="307"/>
    </location>
</feature>
<evidence type="ECO:0000313" key="4">
    <source>
        <dbReference type="Proteomes" id="UP000030101"/>
    </source>
</evidence>
<name>A0ABR4XKM5_9PORP</name>
<protein>
    <recommendedName>
        <fullName evidence="2">DUF4296 domain-containing protein</fullName>
    </recommendedName>
</protein>
<dbReference type="PROSITE" id="PS51257">
    <property type="entry name" value="PROKAR_LIPOPROTEIN"/>
    <property type="match status" value="1"/>
</dbReference>